<dbReference type="EMBL" id="APAU02000008">
    <property type="protein sequence ID" value="EUB63184.1"/>
    <property type="molecule type" value="Genomic_DNA"/>
</dbReference>
<keyword evidence="2" id="KW-1185">Reference proteome</keyword>
<sequence length="77" mass="8922">MPRISTKIDSALSNLFYLSILSKIAIRECILVRQTEKSSELQLIKGWLIDAAKLSRNISLNKLKTVYRKIKMLKRET</sequence>
<comment type="caution">
    <text evidence="1">The sequence shown here is derived from an EMBL/GenBank/DDBJ whole genome shotgun (WGS) entry which is preliminary data.</text>
</comment>
<dbReference type="GeneID" id="36337703"/>
<dbReference type="RefSeq" id="XP_024354380.1">
    <property type="nucleotide sequence ID" value="XM_024491237.1"/>
</dbReference>
<dbReference type="AlphaFoldDB" id="W6V9B9"/>
<reference evidence="1 2" key="1">
    <citation type="journal article" date="2013" name="Nat. Genet.">
        <title>The genome of the hydatid tapeworm Echinococcus granulosus.</title>
        <authorList>
            <person name="Zheng H."/>
            <person name="Zhang W."/>
            <person name="Zhang L."/>
            <person name="Zhang Z."/>
            <person name="Li J."/>
            <person name="Lu G."/>
            <person name="Zhu Y."/>
            <person name="Wang Y."/>
            <person name="Huang Y."/>
            <person name="Liu J."/>
            <person name="Kang H."/>
            <person name="Chen J."/>
            <person name="Wang L."/>
            <person name="Chen A."/>
            <person name="Yu S."/>
            <person name="Gao Z."/>
            <person name="Jin L."/>
            <person name="Gu W."/>
            <person name="Wang Z."/>
            <person name="Zhao L."/>
            <person name="Shi B."/>
            <person name="Wen H."/>
            <person name="Lin R."/>
            <person name="Jones M.K."/>
            <person name="Brejova B."/>
            <person name="Vinar T."/>
            <person name="Zhao G."/>
            <person name="McManus D.P."/>
            <person name="Chen Z."/>
            <person name="Zhou Y."/>
            <person name="Wang S."/>
        </authorList>
    </citation>
    <scope>NUCLEOTIDE SEQUENCE [LARGE SCALE GENOMIC DNA]</scope>
</reference>
<name>W6V9B9_ECHGR</name>
<organism evidence="1 2">
    <name type="scientific">Echinococcus granulosus</name>
    <name type="common">Hydatid tapeworm</name>
    <dbReference type="NCBI Taxonomy" id="6210"/>
    <lineage>
        <taxon>Eukaryota</taxon>
        <taxon>Metazoa</taxon>
        <taxon>Spiralia</taxon>
        <taxon>Lophotrochozoa</taxon>
        <taxon>Platyhelminthes</taxon>
        <taxon>Cestoda</taxon>
        <taxon>Eucestoda</taxon>
        <taxon>Cyclophyllidea</taxon>
        <taxon>Taeniidae</taxon>
        <taxon>Echinococcus</taxon>
        <taxon>Echinococcus granulosus group</taxon>
    </lineage>
</organism>
<protein>
    <submittedName>
        <fullName evidence="1">Uncharacterized protein</fullName>
    </submittedName>
</protein>
<gene>
    <name evidence="1" type="ORF">EGR_01988</name>
</gene>
<dbReference type="KEGG" id="egl:EGR_01988"/>
<evidence type="ECO:0000313" key="1">
    <source>
        <dbReference type="EMBL" id="EUB63184.1"/>
    </source>
</evidence>
<proteinExistence type="predicted"/>
<dbReference type="CTD" id="36337703"/>
<accession>W6V9B9</accession>
<dbReference type="Proteomes" id="UP000019149">
    <property type="component" value="Unassembled WGS sequence"/>
</dbReference>
<evidence type="ECO:0000313" key="2">
    <source>
        <dbReference type="Proteomes" id="UP000019149"/>
    </source>
</evidence>